<dbReference type="OrthoDB" id="238140at2"/>
<dbReference type="PANTHER" id="PTHR43737">
    <property type="entry name" value="BLL7424 PROTEIN"/>
    <property type="match status" value="1"/>
</dbReference>
<dbReference type="Proteomes" id="UP000253426">
    <property type="component" value="Unassembled WGS sequence"/>
</dbReference>
<dbReference type="AlphaFoldDB" id="A0A366HEJ7"/>
<dbReference type="RefSeq" id="WP_113960224.1">
    <property type="nucleotide sequence ID" value="NZ_QNRR01000008.1"/>
</dbReference>
<dbReference type="InterPro" id="IPR006311">
    <property type="entry name" value="TAT_signal"/>
</dbReference>
<organism evidence="1 2">
    <name type="scientific">Roseimicrobium gellanilyticum</name>
    <dbReference type="NCBI Taxonomy" id="748857"/>
    <lineage>
        <taxon>Bacteria</taxon>
        <taxon>Pseudomonadati</taxon>
        <taxon>Verrucomicrobiota</taxon>
        <taxon>Verrucomicrobiia</taxon>
        <taxon>Verrucomicrobiales</taxon>
        <taxon>Verrucomicrobiaceae</taxon>
        <taxon>Roseimicrobium</taxon>
    </lineage>
</organism>
<evidence type="ECO:0000313" key="1">
    <source>
        <dbReference type="EMBL" id="RBP40349.1"/>
    </source>
</evidence>
<gene>
    <name evidence="1" type="ORF">DES53_10856</name>
</gene>
<dbReference type="InterPro" id="IPR017850">
    <property type="entry name" value="Alkaline_phosphatase_core_sf"/>
</dbReference>
<name>A0A366HEJ7_9BACT</name>
<comment type="caution">
    <text evidence="1">The sequence shown here is derived from an EMBL/GenBank/DDBJ whole genome shotgun (WGS) entry which is preliminary data.</text>
</comment>
<keyword evidence="2" id="KW-1185">Reference proteome</keyword>
<sequence length="432" mass="46218">MNFLNSSGIQRRDFLQVGALAGIGLGLPQYLAMGGDNAVQATARAKAAIFVRLGGGPSHMDTFDLKPDAPDTHRGEFKEIATAVPGIRICEHLPKLAQCADKYVILRGVSHNLAAHELGVQFLGTGNRPIPALRYPGYGAVVSKELTAPADLPPFVAIPTDSGYTTGYLGVEHGPFETGPVPQAGKPLRVRGLTLGNGVTLADVDRRQDMLKRYDAAFGDFAQKDKLLSGMDQFSQRAYAMMRSDKTRDAFDLSKESASITSLFGTDAFSQSCLLATRLIGAGVRFVTVNLDGWDTHSDNFRVLKSQKLPSLDAGLSGLFLTLHARGLLESTVVFVTGEFGRTPTINPRAGRDHWPRAMCCLFAGGGLQGGRVLGGSDSKGEGPKDTPISPEDVAATFYQSLGIDPKKEYQTPTGRPVMLVRNGTPIKDLLG</sequence>
<accession>A0A366HEJ7</accession>
<protein>
    <submittedName>
        <fullName evidence="1">Uncharacterized protein (DUF1501 family)</fullName>
    </submittedName>
</protein>
<dbReference type="PANTHER" id="PTHR43737:SF1">
    <property type="entry name" value="DUF1501 DOMAIN-CONTAINING PROTEIN"/>
    <property type="match status" value="1"/>
</dbReference>
<dbReference type="PROSITE" id="PS51318">
    <property type="entry name" value="TAT"/>
    <property type="match status" value="1"/>
</dbReference>
<dbReference type="InterPro" id="IPR010869">
    <property type="entry name" value="DUF1501"/>
</dbReference>
<dbReference type="EMBL" id="QNRR01000008">
    <property type="protein sequence ID" value="RBP40349.1"/>
    <property type="molecule type" value="Genomic_DNA"/>
</dbReference>
<reference evidence="1 2" key="1">
    <citation type="submission" date="2018-06" db="EMBL/GenBank/DDBJ databases">
        <title>Genomic Encyclopedia of Type Strains, Phase IV (KMG-IV): sequencing the most valuable type-strain genomes for metagenomic binning, comparative biology and taxonomic classification.</title>
        <authorList>
            <person name="Goeker M."/>
        </authorList>
    </citation>
    <scope>NUCLEOTIDE SEQUENCE [LARGE SCALE GENOMIC DNA]</scope>
    <source>
        <strain evidence="1 2">DSM 25532</strain>
    </source>
</reference>
<proteinExistence type="predicted"/>
<dbReference type="SUPFAM" id="SSF53649">
    <property type="entry name" value="Alkaline phosphatase-like"/>
    <property type="match status" value="1"/>
</dbReference>
<evidence type="ECO:0000313" key="2">
    <source>
        <dbReference type="Proteomes" id="UP000253426"/>
    </source>
</evidence>
<dbReference type="Pfam" id="PF07394">
    <property type="entry name" value="DUF1501"/>
    <property type="match status" value="1"/>
</dbReference>